<proteinExistence type="inferred from homology"/>
<evidence type="ECO:0000256" key="10">
    <source>
        <dbReference type="ARBA" id="ARBA00022833"/>
    </source>
</evidence>
<dbReference type="InterPro" id="IPR024571">
    <property type="entry name" value="ERAP1-like_C_dom"/>
</dbReference>
<evidence type="ECO:0000256" key="7">
    <source>
        <dbReference type="ARBA" id="ARBA00022670"/>
    </source>
</evidence>
<comment type="caution">
    <text evidence="17">The sequence shown here is derived from an EMBL/GenBank/DDBJ whole genome shotgun (WGS) entry which is preliminary data.</text>
</comment>
<dbReference type="GO" id="GO:0005737">
    <property type="term" value="C:cytoplasm"/>
    <property type="evidence" value="ECO:0007669"/>
    <property type="project" value="TreeGrafter"/>
</dbReference>
<dbReference type="Proteomes" id="UP001139485">
    <property type="component" value="Unassembled WGS sequence"/>
</dbReference>
<evidence type="ECO:0000259" key="16">
    <source>
        <dbReference type="Pfam" id="PF17900"/>
    </source>
</evidence>
<evidence type="ECO:0000256" key="5">
    <source>
        <dbReference type="ARBA" id="ARBA00015611"/>
    </source>
</evidence>
<dbReference type="GO" id="GO:0042277">
    <property type="term" value="F:peptide binding"/>
    <property type="evidence" value="ECO:0007669"/>
    <property type="project" value="TreeGrafter"/>
</dbReference>
<name>A0A9X2D4W9_9ACTN</name>
<dbReference type="InterPro" id="IPR012778">
    <property type="entry name" value="Pept_M1_aminopeptidase"/>
</dbReference>
<evidence type="ECO:0000313" key="17">
    <source>
        <dbReference type="EMBL" id="MCM0619069.1"/>
    </source>
</evidence>
<dbReference type="InterPro" id="IPR014782">
    <property type="entry name" value="Peptidase_M1_dom"/>
</dbReference>
<keyword evidence="8" id="KW-0479">Metal-binding</keyword>
<organism evidence="17 18">
    <name type="scientific">Nocardioides bruguierae</name>
    <dbReference type="NCBI Taxonomy" id="2945102"/>
    <lineage>
        <taxon>Bacteria</taxon>
        <taxon>Bacillati</taxon>
        <taxon>Actinomycetota</taxon>
        <taxon>Actinomycetes</taxon>
        <taxon>Propionibacteriales</taxon>
        <taxon>Nocardioidaceae</taxon>
        <taxon>Nocardioides</taxon>
    </lineage>
</organism>
<keyword evidence="9 17" id="KW-0378">Hydrolase</keyword>
<comment type="similarity">
    <text evidence="3">Belongs to the peptidase M1 family.</text>
</comment>
<dbReference type="EMBL" id="JAMOIL010000001">
    <property type="protein sequence ID" value="MCM0619069.1"/>
    <property type="molecule type" value="Genomic_DNA"/>
</dbReference>
<feature type="domain" description="Peptidase M1 membrane alanine aminopeptidase" evidence="14">
    <location>
        <begin position="240"/>
        <end position="452"/>
    </location>
</feature>
<comment type="cofactor">
    <cofactor evidence="2">
        <name>Zn(2+)</name>
        <dbReference type="ChEBI" id="CHEBI:29105"/>
    </cofactor>
</comment>
<dbReference type="GO" id="GO:0008270">
    <property type="term" value="F:zinc ion binding"/>
    <property type="evidence" value="ECO:0007669"/>
    <property type="project" value="InterPro"/>
</dbReference>
<dbReference type="GO" id="GO:0016285">
    <property type="term" value="F:alanyl aminopeptidase activity"/>
    <property type="evidence" value="ECO:0007669"/>
    <property type="project" value="UniProtKB-EC"/>
</dbReference>
<dbReference type="PRINTS" id="PR00756">
    <property type="entry name" value="ALADIPTASE"/>
</dbReference>
<dbReference type="Pfam" id="PF17900">
    <property type="entry name" value="Peptidase_M1_N"/>
    <property type="match status" value="1"/>
</dbReference>
<dbReference type="Gene3D" id="1.10.390.10">
    <property type="entry name" value="Neutral Protease Domain 2"/>
    <property type="match status" value="1"/>
</dbReference>
<feature type="domain" description="Aminopeptidase N-like N-terminal" evidence="16">
    <location>
        <begin position="109"/>
        <end position="197"/>
    </location>
</feature>
<dbReference type="PANTHER" id="PTHR11533">
    <property type="entry name" value="PROTEASE M1 ZINC METALLOPROTEASE"/>
    <property type="match status" value="1"/>
</dbReference>
<evidence type="ECO:0000259" key="15">
    <source>
        <dbReference type="Pfam" id="PF11838"/>
    </source>
</evidence>
<dbReference type="Pfam" id="PF01433">
    <property type="entry name" value="Peptidase_M1"/>
    <property type="match status" value="1"/>
</dbReference>
<evidence type="ECO:0000256" key="3">
    <source>
        <dbReference type="ARBA" id="ARBA00010136"/>
    </source>
</evidence>
<dbReference type="AlphaFoldDB" id="A0A9X2D4W9"/>
<dbReference type="GO" id="GO:0043171">
    <property type="term" value="P:peptide catabolic process"/>
    <property type="evidence" value="ECO:0007669"/>
    <property type="project" value="TreeGrafter"/>
</dbReference>
<evidence type="ECO:0000256" key="2">
    <source>
        <dbReference type="ARBA" id="ARBA00001947"/>
    </source>
</evidence>
<protein>
    <recommendedName>
        <fullName evidence="5">Aminopeptidase N</fullName>
        <ecNumber evidence="4">3.4.11.2</ecNumber>
    </recommendedName>
    <alternativeName>
        <fullName evidence="12">Alanine aminopeptidase</fullName>
    </alternativeName>
    <alternativeName>
        <fullName evidence="13">Lysyl aminopeptidase</fullName>
    </alternativeName>
</protein>
<keyword evidence="11" id="KW-0482">Metalloprotease</keyword>
<evidence type="ECO:0000256" key="4">
    <source>
        <dbReference type="ARBA" id="ARBA00012564"/>
    </source>
</evidence>
<reference evidence="17" key="1">
    <citation type="submission" date="2022-05" db="EMBL/GenBank/DDBJ databases">
        <authorList>
            <person name="Tuo L."/>
        </authorList>
    </citation>
    <scope>NUCLEOTIDE SEQUENCE</scope>
    <source>
        <strain evidence="17">BSK12Z-4</strain>
    </source>
</reference>
<dbReference type="SUPFAM" id="SSF63737">
    <property type="entry name" value="Leukotriene A4 hydrolase N-terminal domain"/>
    <property type="match status" value="1"/>
</dbReference>
<dbReference type="InterPro" id="IPR045357">
    <property type="entry name" value="Aminopeptidase_N-like_N"/>
</dbReference>
<evidence type="ECO:0000256" key="11">
    <source>
        <dbReference type="ARBA" id="ARBA00023049"/>
    </source>
</evidence>
<evidence type="ECO:0000259" key="14">
    <source>
        <dbReference type="Pfam" id="PF01433"/>
    </source>
</evidence>
<sequence length="844" mass="90788">MPDQSPASGPGSAAEPGRPLSLRRIEAVHRADLLEVESYDLTLDLTTSEETFDSLTRIVVTSAGGRTFLDLKPTSLRSVHVDGAPLDVALLQRGRLPLDLPAGRHEVVVDAVMPFRNDGEGLHRSVDPADGRHYVYGMSFMDAAPTVFACFDQPDLKAPYTLHVTAPQEWTVVGNGAATQVEPGRWELATTQPLSTYFVTLVAGPYHVVRDTHDGIPLGLSARASLAGALEADAEELLTLTRQCFDEFHRLFGIRYPFGEYHQAFVPEFNAGAMENPGCVTFRDTLVFSSRTTRGMRTQRAITVAHEMAHQWFGNIVTPRWWDDLWLNESFAEYMGNRVTASVTQFDEAWVLNSFQRRQWGLLADQRPTTHPVAGNGADDALEALQSFDGISYAKGSAILRQLNARLGDDVFLAGAVDHFTRHRFGNATMHDLLGSWERAGAADLGTFSDAWLTTAGPDLLEVDRTAGVLRRTAPATAEGVAPAERTHAVSLLVAAPGDGAEGGSVHEVRVDAAQVPVTVPDGGVVLLDPVEATWAATLPDATTVPLLPALVSATEDARVRAAVWNQLRSGVHHARVDPDAAVDLAEAWLPVETVDAGLVYTFPWVLSYLPHTSDPASSADRLQEAALVAARGAEPGSPLQLAAFQSAIGACRAADLLVAWLGGERLPEGVDVDLELRWRLLVRLAALGATDRAALDAALDAEPTAVSRVEHTRAVASLPTAEAKTFAWERLTGAVSVPNYELTAAGDGLWRSGTDGPDGVALPYVQEFAALVPTLPDVHSGWVLATAVEAFYPRSSVTAGTVAAMTTLAARDDLDGSVRRRLLDATDELTHRLAVRRAFRGED</sequence>
<dbReference type="CDD" id="cd09602">
    <property type="entry name" value="M1_APN"/>
    <property type="match status" value="1"/>
</dbReference>
<dbReference type="GO" id="GO:0070006">
    <property type="term" value="F:metalloaminopeptidase activity"/>
    <property type="evidence" value="ECO:0007669"/>
    <property type="project" value="TreeGrafter"/>
</dbReference>
<dbReference type="SUPFAM" id="SSF55486">
    <property type="entry name" value="Metalloproteases ('zincins'), catalytic domain"/>
    <property type="match status" value="1"/>
</dbReference>
<evidence type="ECO:0000256" key="13">
    <source>
        <dbReference type="ARBA" id="ARBA00031533"/>
    </source>
</evidence>
<dbReference type="InterPro" id="IPR050344">
    <property type="entry name" value="Peptidase_M1_aminopeptidases"/>
</dbReference>
<dbReference type="InterPro" id="IPR001930">
    <property type="entry name" value="Peptidase_M1"/>
</dbReference>
<dbReference type="RefSeq" id="WP_250825968.1">
    <property type="nucleotide sequence ID" value="NZ_JAMOIL010000001.1"/>
</dbReference>
<dbReference type="EC" id="3.4.11.2" evidence="4"/>
<dbReference type="NCBIfam" id="TIGR02412">
    <property type="entry name" value="pepN_strep_liv"/>
    <property type="match status" value="1"/>
</dbReference>
<comment type="catalytic activity">
    <reaction evidence="1">
        <text>Release of an N-terminal amino acid, Xaa-|-Yaa- from a peptide, amide or arylamide. Xaa is preferably Ala, but may be most amino acids including Pro (slow action). When a terminal hydrophobic residue is followed by a prolyl residue, the two may be released as an intact Xaa-Pro dipeptide.</text>
        <dbReference type="EC" id="3.4.11.2"/>
    </reaction>
</comment>
<evidence type="ECO:0000256" key="1">
    <source>
        <dbReference type="ARBA" id="ARBA00000098"/>
    </source>
</evidence>
<dbReference type="PANTHER" id="PTHR11533:SF174">
    <property type="entry name" value="PUROMYCIN-SENSITIVE AMINOPEPTIDASE-RELATED"/>
    <property type="match status" value="1"/>
</dbReference>
<feature type="domain" description="ERAP1-like C-terminal" evidence="15">
    <location>
        <begin position="548"/>
        <end position="829"/>
    </location>
</feature>
<evidence type="ECO:0000256" key="9">
    <source>
        <dbReference type="ARBA" id="ARBA00022801"/>
    </source>
</evidence>
<keyword evidence="10" id="KW-0862">Zinc</keyword>
<accession>A0A9X2D4W9</accession>
<evidence type="ECO:0000256" key="8">
    <source>
        <dbReference type="ARBA" id="ARBA00022723"/>
    </source>
</evidence>
<evidence type="ECO:0000256" key="6">
    <source>
        <dbReference type="ARBA" id="ARBA00022438"/>
    </source>
</evidence>
<evidence type="ECO:0000313" key="18">
    <source>
        <dbReference type="Proteomes" id="UP001139485"/>
    </source>
</evidence>
<dbReference type="GO" id="GO:0005615">
    <property type="term" value="C:extracellular space"/>
    <property type="evidence" value="ECO:0007669"/>
    <property type="project" value="TreeGrafter"/>
</dbReference>
<dbReference type="GO" id="GO:0006508">
    <property type="term" value="P:proteolysis"/>
    <property type="evidence" value="ECO:0007669"/>
    <property type="project" value="UniProtKB-KW"/>
</dbReference>
<keyword evidence="18" id="KW-1185">Reference proteome</keyword>
<keyword evidence="6 17" id="KW-0031">Aminopeptidase</keyword>
<dbReference type="InterPro" id="IPR027268">
    <property type="entry name" value="Peptidase_M4/M1_CTD_sf"/>
</dbReference>
<keyword evidence="7" id="KW-0645">Protease</keyword>
<evidence type="ECO:0000256" key="12">
    <source>
        <dbReference type="ARBA" id="ARBA00029811"/>
    </source>
</evidence>
<dbReference type="InterPro" id="IPR042097">
    <property type="entry name" value="Aminopeptidase_N-like_N_sf"/>
</dbReference>
<gene>
    <name evidence="17" type="primary">pepN</name>
    <name evidence="17" type="ORF">M8330_02020</name>
</gene>
<dbReference type="GO" id="GO:0016020">
    <property type="term" value="C:membrane"/>
    <property type="evidence" value="ECO:0007669"/>
    <property type="project" value="TreeGrafter"/>
</dbReference>
<dbReference type="Pfam" id="PF11838">
    <property type="entry name" value="ERAP1_C"/>
    <property type="match status" value="1"/>
</dbReference>
<dbReference type="Gene3D" id="2.60.40.1730">
    <property type="entry name" value="tricorn interacting facor f3 domain"/>
    <property type="match status" value="1"/>
</dbReference>